<dbReference type="Proteomes" id="UP001306592">
    <property type="component" value="Unassembled WGS sequence"/>
</dbReference>
<comment type="caution">
    <text evidence="1">The sequence shown here is derived from an EMBL/GenBank/DDBJ whole genome shotgun (WGS) entry which is preliminary data.</text>
</comment>
<protein>
    <submittedName>
        <fullName evidence="1">TagK domain-containing protein</fullName>
    </submittedName>
</protein>
<dbReference type="RefSeq" id="WP_336204656.1">
    <property type="nucleotide sequence ID" value="NZ_JBANEI010000043.1"/>
</dbReference>
<evidence type="ECO:0000313" key="1">
    <source>
        <dbReference type="EMBL" id="MEI2684734.1"/>
    </source>
</evidence>
<gene>
    <name evidence="1" type="ORF">V8N49_24305</name>
</gene>
<proteinExistence type="predicted"/>
<dbReference type="InterPro" id="IPR047914">
    <property type="entry name" value="TagK-like_C"/>
</dbReference>
<sequence length="280" mass="32402">MNIQFEWPALRQPVELDKRLTAENIAVLDVVSGDFGITNSRSGRDVVAFYWHLNRPVILNLCVDHLCSLDSVELKYGSAHSLRPGSKIQAGHFKLSLARESDVETEEQNFYQLIYSGSDLQASKKIPEVEEVLPNSGSNINDLHYFIELDQAEDKGSDILKRLEAEYKYFLIWQKQGGDEYHDASHYEKHTIKTDDRFDHIREQVKGKTLTECIIARDFLMEKVWPDFETGESNDNFFQQDQKTDILKALSPEYIMAKNKDRVPDLVFQDFYKVGLDSHY</sequence>
<name>A0ABU8DMJ6_ERWAP</name>
<evidence type="ECO:0000313" key="2">
    <source>
        <dbReference type="Proteomes" id="UP001306592"/>
    </source>
</evidence>
<organism evidence="1 2">
    <name type="scientific">Erwinia aphidicola</name>
    <dbReference type="NCBI Taxonomy" id="68334"/>
    <lineage>
        <taxon>Bacteria</taxon>
        <taxon>Pseudomonadati</taxon>
        <taxon>Pseudomonadota</taxon>
        <taxon>Gammaproteobacteria</taxon>
        <taxon>Enterobacterales</taxon>
        <taxon>Erwiniaceae</taxon>
        <taxon>Erwinia</taxon>
    </lineage>
</organism>
<accession>A0ABU8DMJ6</accession>
<dbReference type="EMBL" id="JBANEI010000043">
    <property type="protein sequence ID" value="MEI2684734.1"/>
    <property type="molecule type" value="Genomic_DNA"/>
</dbReference>
<dbReference type="NCBIfam" id="NF033419">
    <property type="entry name" value="T6SS_TagK_dom"/>
    <property type="match status" value="1"/>
</dbReference>
<keyword evidence="2" id="KW-1185">Reference proteome</keyword>
<reference evidence="1 2" key="1">
    <citation type="submission" date="2024-02" db="EMBL/GenBank/DDBJ databases">
        <title>First report Erwinia aphidicola in onion in Chile.</title>
        <authorList>
            <person name="Valenzuela M."/>
            <person name="Pena M."/>
            <person name="Dutta B."/>
        </authorList>
    </citation>
    <scope>NUCLEOTIDE SEQUENCE [LARGE SCALE GENOMIC DNA]</scope>
    <source>
        <strain evidence="1 2">QCJ3A</strain>
    </source>
</reference>